<organism evidence="2 3">
    <name type="scientific">Ameca splendens</name>
    <dbReference type="NCBI Taxonomy" id="208324"/>
    <lineage>
        <taxon>Eukaryota</taxon>
        <taxon>Metazoa</taxon>
        <taxon>Chordata</taxon>
        <taxon>Craniata</taxon>
        <taxon>Vertebrata</taxon>
        <taxon>Euteleostomi</taxon>
        <taxon>Actinopterygii</taxon>
        <taxon>Neopterygii</taxon>
        <taxon>Teleostei</taxon>
        <taxon>Neoteleostei</taxon>
        <taxon>Acanthomorphata</taxon>
        <taxon>Ovalentaria</taxon>
        <taxon>Atherinomorphae</taxon>
        <taxon>Cyprinodontiformes</taxon>
        <taxon>Goodeidae</taxon>
        <taxon>Ameca</taxon>
    </lineage>
</organism>
<proteinExistence type="predicted"/>
<dbReference type="Proteomes" id="UP001469553">
    <property type="component" value="Unassembled WGS sequence"/>
</dbReference>
<evidence type="ECO:0000313" key="3">
    <source>
        <dbReference type="Proteomes" id="UP001469553"/>
    </source>
</evidence>
<reference evidence="2 3" key="1">
    <citation type="submission" date="2021-06" db="EMBL/GenBank/DDBJ databases">
        <authorList>
            <person name="Palmer J.M."/>
        </authorList>
    </citation>
    <scope>NUCLEOTIDE SEQUENCE [LARGE SCALE GENOMIC DNA]</scope>
    <source>
        <strain evidence="2 3">AS_MEX2019</strain>
        <tissue evidence="2">Muscle</tissue>
    </source>
</reference>
<evidence type="ECO:0000313" key="2">
    <source>
        <dbReference type="EMBL" id="MEQ2282345.1"/>
    </source>
</evidence>
<accession>A0ABV0XLL9</accession>
<gene>
    <name evidence="2" type="ORF">AMECASPLE_039578</name>
</gene>
<feature type="compositionally biased region" description="Low complexity" evidence="1">
    <location>
        <begin position="141"/>
        <end position="164"/>
    </location>
</feature>
<evidence type="ECO:0000256" key="1">
    <source>
        <dbReference type="SAM" id="MobiDB-lite"/>
    </source>
</evidence>
<comment type="caution">
    <text evidence="2">The sequence shown here is derived from an EMBL/GenBank/DDBJ whole genome shotgun (WGS) entry which is preliminary data.</text>
</comment>
<keyword evidence="3" id="KW-1185">Reference proteome</keyword>
<evidence type="ECO:0008006" key="4">
    <source>
        <dbReference type="Google" id="ProtNLM"/>
    </source>
</evidence>
<name>A0ABV0XLL9_9TELE</name>
<sequence length="182" mass="19858">MATTDRLQLHFTISQKIEGKPACRRLPLSGIHKYSCDFISQKIPIFSEDVCRKKWKGLQDMYLKVRKKELEKRSGAAAGAAKKWMFSAVLSLLDPFVAPRPTTSNMGQVEEMAEDLPAPSPEEDMSETENTNGDDTERSTPSEAPAASSVSNSAPSSSAAAQPPEGGECNPGRSHLRCNGRF</sequence>
<protein>
    <recommendedName>
        <fullName evidence="4">MADF domain-containing protein</fullName>
    </recommendedName>
</protein>
<dbReference type="EMBL" id="JAHRIP010008563">
    <property type="protein sequence ID" value="MEQ2282345.1"/>
    <property type="molecule type" value="Genomic_DNA"/>
</dbReference>
<feature type="region of interest" description="Disordered" evidence="1">
    <location>
        <begin position="97"/>
        <end position="182"/>
    </location>
</feature>